<keyword evidence="7 10" id="KW-0472">Membrane</keyword>
<keyword evidence="12" id="KW-1185">Reference proteome</keyword>
<evidence type="ECO:0000313" key="11">
    <source>
        <dbReference type="EMBL" id="MCX7569857.1"/>
    </source>
</evidence>
<comment type="subunit">
    <text evidence="10">Probably interacts with PlsX.</text>
</comment>
<dbReference type="EMBL" id="JAPMLT010000003">
    <property type="protein sequence ID" value="MCX7569857.1"/>
    <property type="molecule type" value="Genomic_DNA"/>
</dbReference>
<dbReference type="Pfam" id="PF02660">
    <property type="entry name" value="G3P_acyltransf"/>
    <property type="match status" value="1"/>
</dbReference>
<proteinExistence type="inferred from homology"/>
<evidence type="ECO:0000313" key="12">
    <source>
        <dbReference type="Proteomes" id="UP001208017"/>
    </source>
</evidence>
<dbReference type="Proteomes" id="UP001208017">
    <property type="component" value="Unassembled WGS sequence"/>
</dbReference>
<keyword evidence="11" id="KW-0012">Acyltransferase</keyword>
<feature type="transmembrane region" description="Helical" evidence="10">
    <location>
        <begin position="81"/>
        <end position="99"/>
    </location>
</feature>
<keyword evidence="8 10" id="KW-0594">Phospholipid biosynthesis</keyword>
<comment type="subcellular location">
    <subcellularLocation>
        <location evidence="10">Cell membrane</location>
        <topology evidence="10">Multi-pass membrane protein</topology>
    </subcellularLocation>
</comment>
<comment type="caution">
    <text evidence="11">The sequence shown here is derived from an EMBL/GenBank/DDBJ whole genome shotgun (WGS) entry which is preliminary data.</text>
</comment>
<keyword evidence="4 10" id="KW-0812">Transmembrane</keyword>
<comment type="function">
    <text evidence="10">Catalyzes the transfer of an acyl group from acyl-phosphate (acyl-PO(4)) to glycerol-3-phosphate (G3P) to form lysophosphatidic acid (LPA). This enzyme utilizes acyl-phosphate as fatty acyl donor, but not acyl-CoA or acyl-ACP.</text>
</comment>
<dbReference type="SMART" id="SM01207">
    <property type="entry name" value="G3P_acyltransf"/>
    <property type="match status" value="1"/>
</dbReference>
<evidence type="ECO:0000256" key="10">
    <source>
        <dbReference type="HAMAP-Rule" id="MF_01043"/>
    </source>
</evidence>
<feature type="transmembrane region" description="Helical" evidence="10">
    <location>
        <begin position="53"/>
        <end position="75"/>
    </location>
</feature>
<keyword evidence="9 10" id="KW-1208">Phospholipid metabolism</keyword>
<keyword evidence="1 10" id="KW-1003">Cell membrane</keyword>
<evidence type="ECO:0000256" key="8">
    <source>
        <dbReference type="ARBA" id="ARBA00023209"/>
    </source>
</evidence>
<keyword evidence="3 10" id="KW-0808">Transferase</keyword>
<evidence type="ECO:0000256" key="3">
    <source>
        <dbReference type="ARBA" id="ARBA00022679"/>
    </source>
</evidence>
<feature type="transmembrane region" description="Helical" evidence="10">
    <location>
        <begin position="6"/>
        <end position="23"/>
    </location>
</feature>
<gene>
    <name evidence="10" type="primary">plsY</name>
    <name evidence="11" type="ORF">OS242_07760</name>
</gene>
<comment type="catalytic activity">
    <reaction evidence="10">
        <text>an acyl phosphate + sn-glycerol 3-phosphate = a 1-acyl-sn-glycero-3-phosphate + phosphate</text>
        <dbReference type="Rhea" id="RHEA:34075"/>
        <dbReference type="ChEBI" id="CHEBI:43474"/>
        <dbReference type="ChEBI" id="CHEBI:57597"/>
        <dbReference type="ChEBI" id="CHEBI:57970"/>
        <dbReference type="ChEBI" id="CHEBI:59918"/>
        <dbReference type="EC" id="2.3.1.275"/>
    </reaction>
</comment>
<evidence type="ECO:0000256" key="2">
    <source>
        <dbReference type="ARBA" id="ARBA00022516"/>
    </source>
</evidence>
<evidence type="ECO:0000256" key="1">
    <source>
        <dbReference type="ARBA" id="ARBA00022475"/>
    </source>
</evidence>
<dbReference type="GO" id="GO:0016746">
    <property type="term" value="F:acyltransferase activity"/>
    <property type="evidence" value="ECO:0007669"/>
    <property type="project" value="UniProtKB-KW"/>
</dbReference>
<sequence>MNFSILLFLLIGYLVGSTPFAFLQAKRRGGNIFQQGSGNPGATNTLVVYGKQAAATVLALDVLKGFVPTLLVLLITGDHTLAFWTGTGSVLGHVASLFTRFQGGKALATAAGVLLCLYPLPLAVVVVAYVLLVLLIRYIVIATTLVILGAVVFFLFFAGQPVGDKLALLTMVAGILYRHLGNWERVYLRTEPKIGDTVSELTLKRLVPEQQRRVKAWYWIGVAVVFALVSLFG</sequence>
<reference evidence="11 12" key="1">
    <citation type="submission" date="2022-11" db="EMBL/GenBank/DDBJ databases">
        <title>Study of microbial diversity in lake waters.</title>
        <authorList>
            <person name="Zhang J."/>
        </authorList>
    </citation>
    <scope>NUCLEOTIDE SEQUENCE [LARGE SCALE GENOMIC DNA]</scope>
    <source>
        <strain evidence="11 12">DT12</strain>
    </source>
</reference>
<evidence type="ECO:0000256" key="7">
    <source>
        <dbReference type="ARBA" id="ARBA00023136"/>
    </source>
</evidence>
<evidence type="ECO:0000256" key="9">
    <source>
        <dbReference type="ARBA" id="ARBA00023264"/>
    </source>
</evidence>
<feature type="transmembrane region" description="Helical" evidence="10">
    <location>
        <begin position="138"/>
        <end position="158"/>
    </location>
</feature>
<keyword evidence="5 10" id="KW-1133">Transmembrane helix</keyword>
<comment type="similarity">
    <text evidence="10">Belongs to the PlsY family.</text>
</comment>
<dbReference type="RefSeq" id="WP_267151107.1">
    <property type="nucleotide sequence ID" value="NZ_JAPMLT010000003.1"/>
</dbReference>
<evidence type="ECO:0000256" key="6">
    <source>
        <dbReference type="ARBA" id="ARBA00023098"/>
    </source>
</evidence>
<dbReference type="PANTHER" id="PTHR30309:SF0">
    <property type="entry name" value="GLYCEROL-3-PHOSPHATE ACYLTRANSFERASE-RELATED"/>
    <property type="match status" value="1"/>
</dbReference>
<feature type="transmembrane region" description="Helical" evidence="10">
    <location>
        <begin position="106"/>
        <end position="132"/>
    </location>
</feature>
<dbReference type="HAMAP" id="MF_01043">
    <property type="entry name" value="PlsY"/>
    <property type="match status" value="1"/>
</dbReference>
<feature type="transmembrane region" description="Helical" evidence="10">
    <location>
        <begin position="214"/>
        <end position="232"/>
    </location>
</feature>
<dbReference type="PANTHER" id="PTHR30309">
    <property type="entry name" value="INNER MEMBRANE PROTEIN YGIH"/>
    <property type="match status" value="1"/>
</dbReference>
<keyword evidence="2 10" id="KW-0444">Lipid biosynthesis</keyword>
<evidence type="ECO:0000256" key="5">
    <source>
        <dbReference type="ARBA" id="ARBA00022989"/>
    </source>
</evidence>
<dbReference type="EC" id="2.3.1.275" evidence="10"/>
<protein>
    <recommendedName>
        <fullName evidence="10">Glycerol-3-phosphate acyltransferase</fullName>
    </recommendedName>
    <alternativeName>
        <fullName evidence="10">Acyl-PO4 G3P acyltransferase</fullName>
    </alternativeName>
    <alternativeName>
        <fullName evidence="10">Acyl-phosphate--glycerol-3-phosphate acyltransferase</fullName>
    </alternativeName>
    <alternativeName>
        <fullName evidence="10">G3P acyltransferase</fullName>
        <shortName evidence="10">GPAT</shortName>
        <ecNumber evidence="10">2.3.1.275</ecNumber>
    </alternativeName>
    <alternativeName>
        <fullName evidence="10">Lysophosphatidic acid synthase</fullName>
        <shortName evidence="10">LPA synthase</shortName>
    </alternativeName>
</protein>
<evidence type="ECO:0000256" key="4">
    <source>
        <dbReference type="ARBA" id="ARBA00022692"/>
    </source>
</evidence>
<organism evidence="11 12">
    <name type="scientific">Tumebacillus lacus</name>
    <dbReference type="NCBI Taxonomy" id="2995335"/>
    <lineage>
        <taxon>Bacteria</taxon>
        <taxon>Bacillati</taxon>
        <taxon>Bacillota</taxon>
        <taxon>Bacilli</taxon>
        <taxon>Bacillales</taxon>
        <taxon>Alicyclobacillaceae</taxon>
        <taxon>Tumebacillus</taxon>
    </lineage>
</organism>
<name>A0ABT3X239_9BACL</name>
<comment type="pathway">
    <text evidence="10">Lipid metabolism; phospholipid metabolism.</text>
</comment>
<keyword evidence="6 10" id="KW-0443">Lipid metabolism</keyword>
<accession>A0ABT3X239</accession>
<dbReference type="InterPro" id="IPR003811">
    <property type="entry name" value="G3P_acylTferase_PlsY"/>
</dbReference>